<reference evidence="2 3" key="1">
    <citation type="submission" date="2019-07" db="EMBL/GenBank/DDBJ databases">
        <title>Genomic Encyclopedia of Archaeal and Bacterial Type Strains, Phase II (KMG-II): from individual species to whole genera.</title>
        <authorList>
            <person name="Goeker M."/>
        </authorList>
    </citation>
    <scope>NUCLEOTIDE SEQUENCE [LARGE SCALE GENOMIC DNA]</scope>
    <source>
        <strain evidence="2 3">DSM 18850</strain>
    </source>
</reference>
<dbReference type="InterPro" id="IPR024775">
    <property type="entry name" value="DinB-like"/>
</dbReference>
<dbReference type="Gene3D" id="1.20.120.450">
    <property type="entry name" value="dinb family like domain"/>
    <property type="match status" value="1"/>
</dbReference>
<accession>A0A5S5DAQ2</accession>
<evidence type="ECO:0000259" key="1">
    <source>
        <dbReference type="Pfam" id="PF12867"/>
    </source>
</evidence>
<keyword evidence="3" id="KW-1185">Reference proteome</keyword>
<dbReference type="AlphaFoldDB" id="A0A5S5DAQ2"/>
<dbReference type="OrthoDB" id="9814103at2"/>
<evidence type="ECO:0000313" key="3">
    <source>
        <dbReference type="Proteomes" id="UP000325105"/>
    </source>
</evidence>
<name>A0A5S5DAQ2_9SPHI</name>
<gene>
    <name evidence="2" type="ORF">BC792_11680</name>
</gene>
<dbReference type="Proteomes" id="UP000325105">
    <property type="component" value="Unassembled WGS sequence"/>
</dbReference>
<dbReference type="EMBL" id="VNHX01000016">
    <property type="protein sequence ID" value="TYP92478.1"/>
    <property type="molecule type" value="Genomic_DNA"/>
</dbReference>
<proteinExistence type="predicted"/>
<evidence type="ECO:0000313" key="2">
    <source>
        <dbReference type="EMBL" id="TYP92478.1"/>
    </source>
</evidence>
<comment type="caution">
    <text evidence="2">The sequence shown here is derived from an EMBL/GenBank/DDBJ whole genome shotgun (WGS) entry which is preliminary data.</text>
</comment>
<dbReference type="InterPro" id="IPR034660">
    <property type="entry name" value="DinB/YfiT-like"/>
</dbReference>
<sequence>MQDNKLITNIIEQFLDLQQGERWLDENFRKKTADLDENQVFERPLPELHSVAELISHILVWRLESIRKIQNSAGDLSADSSESWKTNEQLREIGWRRLRSEFYKSTDMLVNILKEQEDTFLERISNDGYSFKQLVEGLIHHDLYHLGQIGITIKFLNRKK</sequence>
<dbReference type="Pfam" id="PF12867">
    <property type="entry name" value="DinB_2"/>
    <property type="match status" value="1"/>
</dbReference>
<feature type="domain" description="DinB-like" evidence="1">
    <location>
        <begin position="26"/>
        <end position="149"/>
    </location>
</feature>
<organism evidence="2 3">
    <name type="scientific">Sphingobacterium allocomposti</name>
    <dbReference type="NCBI Taxonomy" id="415956"/>
    <lineage>
        <taxon>Bacteria</taxon>
        <taxon>Pseudomonadati</taxon>
        <taxon>Bacteroidota</taxon>
        <taxon>Sphingobacteriia</taxon>
        <taxon>Sphingobacteriales</taxon>
        <taxon>Sphingobacteriaceae</taxon>
        <taxon>Sphingobacterium</taxon>
    </lineage>
</organism>
<dbReference type="SUPFAM" id="SSF109854">
    <property type="entry name" value="DinB/YfiT-like putative metalloenzymes"/>
    <property type="match status" value="1"/>
</dbReference>
<protein>
    <submittedName>
        <fullName evidence="2">DinB family protein</fullName>
    </submittedName>
</protein>